<dbReference type="RefSeq" id="WP_344106463.1">
    <property type="nucleotide sequence ID" value="NZ_BAAANL010000012.1"/>
</dbReference>
<dbReference type="PANTHER" id="PTHR30199">
    <property type="entry name" value="MFS FAMILY TRANSPORTER, PREDICTED SUBSTRATE BENZOATE"/>
    <property type="match status" value="1"/>
</dbReference>
<sequence length="417" mass="42067">MTNRPAPGVAPAAPATGEPGAGTRGGPWWGDLSVSAAVAGFIAVVVSYSGPMVIILAAAEAGRLSAGQTASWVWAVSIGSGLTCLGLSLWTRQPVITAWSTPGAALLVSSLDQFTFGEAVAAYLLSALAITVVGLTGIFGKLMATIPAPLVSAMLAGILFSFGVGLFDAVAATPLVPLVVFAAYLAVKRFSARYAVLCALVAGVVAVAATGGFDMAGVRLEIARPEWTAPEFGWAALVGIGIPMFVVTMASQNATGLGVLQTSGYTPDDRKLVGVTGLVSVLLAPFGSHAINLAAITAAICTGPEAHTDPRKRWPAGVFCGLFYLLIGTFGATLVALFTGLPGELVAAIAGVALLGALMGGLKGAMDDAAHREAALVTLLVTASGLTLFGIGSAFWGLILGILTHVVLTVRRRGAPG</sequence>
<feature type="transmembrane region" description="Helical" evidence="2">
    <location>
        <begin position="71"/>
        <end position="90"/>
    </location>
</feature>
<feature type="region of interest" description="Disordered" evidence="1">
    <location>
        <begin position="1"/>
        <end position="24"/>
    </location>
</feature>
<feature type="transmembrane region" description="Helical" evidence="2">
    <location>
        <begin position="232"/>
        <end position="251"/>
    </location>
</feature>
<evidence type="ECO:0000313" key="3">
    <source>
        <dbReference type="EMBL" id="GAA1876046.1"/>
    </source>
</evidence>
<comment type="caution">
    <text evidence="3">The sequence shown here is derived from an EMBL/GenBank/DDBJ whole genome shotgun (WGS) entry which is preliminary data.</text>
</comment>
<feature type="transmembrane region" description="Helical" evidence="2">
    <location>
        <begin position="374"/>
        <end position="403"/>
    </location>
</feature>
<dbReference type="EMBL" id="BAAANL010000012">
    <property type="protein sequence ID" value="GAA1876046.1"/>
    <property type="molecule type" value="Genomic_DNA"/>
</dbReference>
<feature type="transmembrane region" description="Helical" evidence="2">
    <location>
        <begin position="272"/>
        <end position="296"/>
    </location>
</feature>
<evidence type="ECO:0000256" key="1">
    <source>
        <dbReference type="SAM" id="MobiDB-lite"/>
    </source>
</evidence>
<feature type="transmembrane region" description="Helical" evidence="2">
    <location>
        <begin position="146"/>
        <end position="163"/>
    </location>
</feature>
<feature type="transmembrane region" description="Helical" evidence="2">
    <location>
        <begin position="194"/>
        <end position="212"/>
    </location>
</feature>
<dbReference type="InterPro" id="IPR004711">
    <property type="entry name" value="Benzoate_Transporter"/>
</dbReference>
<keyword evidence="2" id="KW-0472">Membrane</keyword>
<gene>
    <name evidence="3" type="ORF">GCM10009751_39690</name>
</gene>
<dbReference type="Pfam" id="PF03594">
    <property type="entry name" value="BenE"/>
    <property type="match status" value="1"/>
</dbReference>
<organism evidence="3 4">
    <name type="scientific">Myceligenerans crystallogenes</name>
    <dbReference type="NCBI Taxonomy" id="316335"/>
    <lineage>
        <taxon>Bacteria</taxon>
        <taxon>Bacillati</taxon>
        <taxon>Actinomycetota</taxon>
        <taxon>Actinomycetes</taxon>
        <taxon>Micrococcales</taxon>
        <taxon>Promicromonosporaceae</taxon>
        <taxon>Myceligenerans</taxon>
    </lineage>
</organism>
<dbReference type="PANTHER" id="PTHR30199:SF0">
    <property type="entry name" value="INNER MEMBRANE PROTEIN YDCO"/>
    <property type="match status" value="1"/>
</dbReference>
<feature type="transmembrane region" description="Helical" evidence="2">
    <location>
        <begin position="120"/>
        <end position="139"/>
    </location>
</feature>
<feature type="transmembrane region" description="Helical" evidence="2">
    <location>
        <begin position="36"/>
        <end position="59"/>
    </location>
</feature>
<accession>A0ABN2NMZ2</accession>
<reference evidence="3 4" key="1">
    <citation type="journal article" date="2019" name="Int. J. Syst. Evol. Microbiol.">
        <title>The Global Catalogue of Microorganisms (GCM) 10K type strain sequencing project: providing services to taxonomists for standard genome sequencing and annotation.</title>
        <authorList>
            <consortium name="The Broad Institute Genomics Platform"/>
            <consortium name="The Broad Institute Genome Sequencing Center for Infectious Disease"/>
            <person name="Wu L."/>
            <person name="Ma J."/>
        </authorList>
    </citation>
    <scope>NUCLEOTIDE SEQUENCE [LARGE SCALE GENOMIC DNA]</scope>
    <source>
        <strain evidence="3 4">JCM 14326</strain>
    </source>
</reference>
<feature type="transmembrane region" description="Helical" evidence="2">
    <location>
        <begin position="316"/>
        <end position="338"/>
    </location>
</feature>
<evidence type="ECO:0000256" key="2">
    <source>
        <dbReference type="SAM" id="Phobius"/>
    </source>
</evidence>
<keyword evidence="2" id="KW-0812">Transmembrane</keyword>
<feature type="transmembrane region" description="Helical" evidence="2">
    <location>
        <begin position="169"/>
        <end position="187"/>
    </location>
</feature>
<evidence type="ECO:0000313" key="4">
    <source>
        <dbReference type="Proteomes" id="UP001501094"/>
    </source>
</evidence>
<keyword evidence="2" id="KW-1133">Transmembrane helix</keyword>
<feature type="compositionally biased region" description="Low complexity" evidence="1">
    <location>
        <begin position="1"/>
        <end position="18"/>
    </location>
</feature>
<proteinExistence type="predicted"/>
<protein>
    <submittedName>
        <fullName evidence="3">Benzoate/H(+) symporter BenE family transporter</fullName>
    </submittedName>
</protein>
<keyword evidence="4" id="KW-1185">Reference proteome</keyword>
<feature type="transmembrane region" description="Helical" evidence="2">
    <location>
        <begin position="345"/>
        <end position="362"/>
    </location>
</feature>
<name>A0ABN2NMZ2_9MICO</name>
<dbReference type="Proteomes" id="UP001501094">
    <property type="component" value="Unassembled WGS sequence"/>
</dbReference>
<dbReference type="NCBIfam" id="TIGR00843">
    <property type="entry name" value="benE"/>
    <property type="match status" value="1"/>
</dbReference>